<dbReference type="SUPFAM" id="SSF47413">
    <property type="entry name" value="lambda repressor-like DNA-binding domains"/>
    <property type="match status" value="1"/>
</dbReference>
<organism evidence="2 3">
    <name type="scientific">Streptomonospora alba</name>
    <dbReference type="NCBI Taxonomy" id="183763"/>
    <lineage>
        <taxon>Bacteria</taxon>
        <taxon>Bacillati</taxon>
        <taxon>Actinomycetota</taxon>
        <taxon>Actinomycetes</taxon>
        <taxon>Streptosporangiales</taxon>
        <taxon>Nocardiopsidaceae</taxon>
        <taxon>Streptomonospora</taxon>
    </lineage>
</organism>
<proteinExistence type="predicted"/>
<dbReference type="RefSeq" id="WP_040273636.1">
    <property type="nucleotide sequence ID" value="NZ_JROO01000024.1"/>
</dbReference>
<dbReference type="Pfam" id="PF19054">
    <property type="entry name" value="DUF5753"/>
    <property type="match status" value="1"/>
</dbReference>
<dbReference type="SMART" id="SM00530">
    <property type="entry name" value="HTH_XRE"/>
    <property type="match status" value="1"/>
</dbReference>
<evidence type="ECO:0000313" key="2">
    <source>
        <dbReference type="EMBL" id="KIH98492.1"/>
    </source>
</evidence>
<name>A0A0C2JNU1_9ACTN</name>
<dbReference type="Proteomes" id="UP000031675">
    <property type="component" value="Unassembled WGS sequence"/>
</dbReference>
<accession>A0A0C2JNU1</accession>
<feature type="domain" description="HTH cro/C1-type" evidence="1">
    <location>
        <begin position="18"/>
        <end position="72"/>
    </location>
</feature>
<evidence type="ECO:0000259" key="1">
    <source>
        <dbReference type="PROSITE" id="PS50943"/>
    </source>
</evidence>
<protein>
    <recommendedName>
        <fullName evidence="1">HTH cro/C1-type domain-containing protein</fullName>
    </recommendedName>
</protein>
<dbReference type="STRING" id="183763.LP52_12945"/>
<comment type="caution">
    <text evidence="2">The sequence shown here is derived from an EMBL/GenBank/DDBJ whole genome shotgun (WGS) entry which is preliminary data.</text>
</comment>
<gene>
    <name evidence="2" type="ORF">LP52_12945</name>
</gene>
<dbReference type="GO" id="GO:0003677">
    <property type="term" value="F:DNA binding"/>
    <property type="evidence" value="ECO:0007669"/>
    <property type="project" value="InterPro"/>
</dbReference>
<dbReference type="Pfam" id="PF13560">
    <property type="entry name" value="HTH_31"/>
    <property type="match status" value="1"/>
</dbReference>
<dbReference type="OrthoDB" id="3458445at2"/>
<dbReference type="EMBL" id="JROO01000024">
    <property type="protein sequence ID" value="KIH98492.1"/>
    <property type="molecule type" value="Genomic_DNA"/>
</dbReference>
<dbReference type="Gene3D" id="1.10.260.40">
    <property type="entry name" value="lambda repressor-like DNA-binding domains"/>
    <property type="match status" value="1"/>
</dbReference>
<keyword evidence="3" id="KW-1185">Reference proteome</keyword>
<sequence>MSHARQSTIAGRGLGADLRALRNMRGFSLRHVATQLGWQPSRLSRIETGKQGITTEDVASLLVIYGVTGEERDRLLAKTERADEPNLWEIQGPLSQESRTLIQIEPAATSILNFQPLLLPGLLQTPDYTRALMKAGGVSEDDAEIRVAARMSRQAILSRENPPTFEVILDECALRRVVGSAKTMARQLRHLAEATERPNVHLWVLRYTVGAHTGLDGAFALFDFVKDGPVVYLDHKISGLFLEEPEQVAFFRTEADRLKSVALTRQDSVDTVAAIAKELDQE</sequence>
<dbReference type="PROSITE" id="PS50943">
    <property type="entry name" value="HTH_CROC1"/>
    <property type="match status" value="1"/>
</dbReference>
<dbReference type="InterPro" id="IPR001387">
    <property type="entry name" value="Cro/C1-type_HTH"/>
</dbReference>
<dbReference type="AlphaFoldDB" id="A0A0C2JNU1"/>
<dbReference type="InterPro" id="IPR043917">
    <property type="entry name" value="DUF5753"/>
</dbReference>
<evidence type="ECO:0000313" key="3">
    <source>
        <dbReference type="Proteomes" id="UP000031675"/>
    </source>
</evidence>
<dbReference type="CDD" id="cd00093">
    <property type="entry name" value="HTH_XRE"/>
    <property type="match status" value="1"/>
</dbReference>
<reference evidence="3" key="1">
    <citation type="journal article" date="2015" name="Chem. Biol.">
        <title>Structure, bioactivity, and resistance mechanism of streptomonomicin, an unusual lasso Peptide from an understudied halophilic actinomycete.</title>
        <authorList>
            <person name="Metelev M."/>
            <person name="Tietz J.I."/>
            <person name="Melby J.O."/>
            <person name="Blair P.M."/>
            <person name="Zhu L."/>
            <person name="Livnat I."/>
            <person name="Severinov K."/>
            <person name="Mitchell D.A."/>
        </authorList>
    </citation>
    <scope>NUCLEOTIDE SEQUENCE [LARGE SCALE GENOMIC DNA]</scope>
    <source>
        <strain evidence="3">YIM 90003</strain>
    </source>
</reference>
<dbReference type="InterPro" id="IPR010982">
    <property type="entry name" value="Lambda_DNA-bd_dom_sf"/>
</dbReference>